<evidence type="ECO:0000313" key="2">
    <source>
        <dbReference type="EMBL" id="XDU70368.1"/>
    </source>
</evidence>
<organism evidence="2">
    <name type="scientific">Rouxiella sp. WC2420</name>
    <dbReference type="NCBI Taxonomy" id="3234145"/>
    <lineage>
        <taxon>Bacteria</taxon>
        <taxon>Pseudomonadati</taxon>
        <taxon>Pseudomonadota</taxon>
        <taxon>Gammaproteobacteria</taxon>
        <taxon>Enterobacterales</taxon>
        <taxon>Yersiniaceae</taxon>
        <taxon>Rouxiella</taxon>
    </lineage>
</organism>
<gene>
    <name evidence="2" type="ORF">AB3G37_12270</name>
</gene>
<feature type="domain" description="Calcineurin-like phosphoesterase" evidence="1">
    <location>
        <begin position="36"/>
        <end position="255"/>
    </location>
</feature>
<dbReference type="InterPro" id="IPR004843">
    <property type="entry name" value="Calcineurin-like_PHP"/>
</dbReference>
<dbReference type="Gene3D" id="3.60.21.10">
    <property type="match status" value="1"/>
</dbReference>
<name>A0AB39VKT0_9GAMM</name>
<dbReference type="Pfam" id="PF00149">
    <property type="entry name" value="Metallophos"/>
    <property type="match status" value="1"/>
</dbReference>
<dbReference type="EMBL" id="CP165628">
    <property type="protein sequence ID" value="XDU70368.1"/>
    <property type="molecule type" value="Genomic_DNA"/>
</dbReference>
<sequence length="316" mass="35345">MTIHLTAEQSEALGNVSAIYQIPKLAETPHSSTTLRFGLIADPQYADAEPSATHPRFYRNSLCKLSKAITELNDHRLEFVVTLGDLVDRDWASFDAILPVYDALRHPHAVVIGNHDAQVLTEHLSLQTPAIGLPKSYYQFAQPGYRFIVIDGNDLSLYCNSGNGDEHQQAQQTLAKLMEQQLPNAQSWNGAVGSQQLVWLEQALQQAQQQHETVLVFGHYPLAPENKHNLWNCEQLVELLCRYQVRAYFAGHDHEGNYARIENTDFITLKGMVDGADRLPFAMVELKNGELTINGYGPEISRVLPLEMPVKASSIS</sequence>
<dbReference type="GO" id="GO:0008663">
    <property type="term" value="F:2',3'-cyclic-nucleotide 2'-phosphodiesterase activity"/>
    <property type="evidence" value="ECO:0007669"/>
    <property type="project" value="TreeGrafter"/>
</dbReference>
<reference evidence="2" key="1">
    <citation type="submission" date="2024-07" db="EMBL/GenBank/DDBJ databases">
        <authorList>
            <person name="Biller S.J."/>
        </authorList>
    </citation>
    <scope>NUCLEOTIDE SEQUENCE</scope>
    <source>
        <strain evidence="2">WC2420</strain>
    </source>
</reference>
<dbReference type="RefSeq" id="WP_369787920.1">
    <property type="nucleotide sequence ID" value="NZ_CP165628.1"/>
</dbReference>
<protein>
    <submittedName>
        <fullName evidence="2">Metallophosphoesterase</fullName>
    </submittedName>
</protein>
<dbReference type="GO" id="GO:0047631">
    <property type="term" value="F:ADP-ribose diphosphatase activity"/>
    <property type="evidence" value="ECO:0007669"/>
    <property type="project" value="TreeGrafter"/>
</dbReference>
<dbReference type="GO" id="GO:0030145">
    <property type="term" value="F:manganese ion binding"/>
    <property type="evidence" value="ECO:0007669"/>
    <property type="project" value="TreeGrafter"/>
</dbReference>
<dbReference type="SUPFAM" id="SSF56300">
    <property type="entry name" value="Metallo-dependent phosphatases"/>
    <property type="match status" value="1"/>
</dbReference>
<proteinExistence type="predicted"/>
<dbReference type="PANTHER" id="PTHR16509">
    <property type="match status" value="1"/>
</dbReference>
<dbReference type="InterPro" id="IPR029052">
    <property type="entry name" value="Metallo-depent_PP-like"/>
</dbReference>
<accession>A0AB39VKT0</accession>
<dbReference type="PANTHER" id="PTHR16509:SF1">
    <property type="entry name" value="MANGANESE-DEPENDENT ADP-RIBOSE_CDP-ALCOHOL DIPHOSPHATASE"/>
    <property type="match status" value="1"/>
</dbReference>
<dbReference type="AlphaFoldDB" id="A0AB39VKT0"/>
<evidence type="ECO:0000259" key="1">
    <source>
        <dbReference type="Pfam" id="PF00149"/>
    </source>
</evidence>
<dbReference type="GO" id="GO:0047734">
    <property type="term" value="F:CDP-glycerol diphosphatase activity"/>
    <property type="evidence" value="ECO:0007669"/>
    <property type="project" value="TreeGrafter"/>
</dbReference>